<keyword evidence="2" id="KW-0159">Chromosome partition</keyword>
<evidence type="ECO:0000256" key="2">
    <source>
        <dbReference type="ARBA" id="ARBA00022829"/>
    </source>
</evidence>
<accession>A0AAV9X999</accession>
<proteinExistence type="inferred from homology"/>
<evidence type="ECO:0000256" key="1">
    <source>
        <dbReference type="ARBA" id="ARBA00010845"/>
    </source>
</evidence>
<keyword evidence="3" id="KW-0175">Coiled coil</keyword>
<reference evidence="6 7" key="1">
    <citation type="submission" date="2019-10" db="EMBL/GenBank/DDBJ databases">
        <authorList>
            <person name="Palmer J.M."/>
        </authorList>
    </citation>
    <scope>NUCLEOTIDE SEQUENCE [LARGE SCALE GENOMIC DNA]</scope>
    <source>
        <strain evidence="6 7">TWF694</strain>
    </source>
</reference>
<feature type="region of interest" description="Disordered" evidence="4">
    <location>
        <begin position="454"/>
        <end position="535"/>
    </location>
</feature>
<protein>
    <recommendedName>
        <fullName evidence="5">Shugoshin C-terminal domain-containing protein</fullName>
    </recommendedName>
</protein>
<keyword evidence="7" id="KW-1185">Reference proteome</keyword>
<feature type="compositionally biased region" description="Polar residues" evidence="4">
    <location>
        <begin position="566"/>
        <end position="575"/>
    </location>
</feature>
<organism evidence="6 7">
    <name type="scientific">Orbilia ellipsospora</name>
    <dbReference type="NCBI Taxonomy" id="2528407"/>
    <lineage>
        <taxon>Eukaryota</taxon>
        <taxon>Fungi</taxon>
        <taxon>Dikarya</taxon>
        <taxon>Ascomycota</taxon>
        <taxon>Pezizomycotina</taxon>
        <taxon>Orbiliomycetes</taxon>
        <taxon>Orbiliales</taxon>
        <taxon>Orbiliaceae</taxon>
        <taxon>Orbilia</taxon>
    </lineage>
</organism>
<comment type="caution">
    <text evidence="6">The sequence shown here is derived from an EMBL/GenBank/DDBJ whole genome shotgun (WGS) entry which is preliminary data.</text>
</comment>
<dbReference type="Proteomes" id="UP001365542">
    <property type="component" value="Unassembled WGS sequence"/>
</dbReference>
<feature type="coiled-coil region" evidence="3">
    <location>
        <begin position="13"/>
        <end position="68"/>
    </location>
</feature>
<evidence type="ECO:0000313" key="7">
    <source>
        <dbReference type="Proteomes" id="UP001365542"/>
    </source>
</evidence>
<feature type="compositionally biased region" description="Basic and acidic residues" evidence="4">
    <location>
        <begin position="675"/>
        <end position="685"/>
    </location>
</feature>
<evidence type="ECO:0000259" key="5">
    <source>
        <dbReference type="Pfam" id="PF07557"/>
    </source>
</evidence>
<feature type="domain" description="Shugoshin C-terminal" evidence="5">
    <location>
        <begin position="426"/>
        <end position="449"/>
    </location>
</feature>
<dbReference type="GO" id="GO:0005634">
    <property type="term" value="C:nucleus"/>
    <property type="evidence" value="ECO:0007669"/>
    <property type="project" value="InterPro"/>
</dbReference>
<evidence type="ECO:0000256" key="3">
    <source>
        <dbReference type="SAM" id="Coils"/>
    </source>
</evidence>
<evidence type="ECO:0000256" key="4">
    <source>
        <dbReference type="SAM" id="MobiDB-lite"/>
    </source>
</evidence>
<evidence type="ECO:0000313" key="6">
    <source>
        <dbReference type="EMBL" id="KAK6535180.1"/>
    </source>
</evidence>
<feature type="compositionally biased region" description="Low complexity" evidence="4">
    <location>
        <begin position="586"/>
        <end position="610"/>
    </location>
</feature>
<dbReference type="EMBL" id="JAVHJO010000010">
    <property type="protein sequence ID" value="KAK6535180.1"/>
    <property type="molecule type" value="Genomic_DNA"/>
</dbReference>
<dbReference type="GO" id="GO:0000775">
    <property type="term" value="C:chromosome, centromeric region"/>
    <property type="evidence" value="ECO:0007669"/>
    <property type="project" value="InterPro"/>
</dbReference>
<dbReference type="GO" id="GO:0045132">
    <property type="term" value="P:meiotic chromosome segregation"/>
    <property type="evidence" value="ECO:0007669"/>
    <property type="project" value="InterPro"/>
</dbReference>
<feature type="compositionally biased region" description="Basic and acidic residues" evidence="4">
    <location>
        <begin position="489"/>
        <end position="526"/>
    </location>
</feature>
<name>A0AAV9X999_9PEZI</name>
<dbReference type="AlphaFoldDB" id="A0AAV9X999"/>
<gene>
    <name evidence="6" type="ORF">TWF694_001652</name>
</gene>
<feature type="region of interest" description="Disordered" evidence="4">
    <location>
        <begin position="123"/>
        <end position="148"/>
    </location>
</feature>
<feature type="region of interest" description="Disordered" evidence="4">
    <location>
        <begin position="566"/>
        <end position="693"/>
    </location>
</feature>
<dbReference type="Pfam" id="PF07557">
    <property type="entry name" value="Shugoshin_C"/>
    <property type="match status" value="1"/>
</dbReference>
<sequence>MAKLSDVNQNAGFDTLEALKRRYQRQNRELARVNATQAQQIAALQAEVAQQNAENIRLNAENIHLQRQLDGRGSGSSSGVAESTKKLLQEKLAQLSEIVRGIDGAVAGPGRITDIKTRLPTAVRPSPRERPEGFLSDIPENRATGSENRLAGQISKNPLFPAAAKRVEMRLEAEAQAQVQARSESPSKNYIPLDPAMFDIRPRRRRDSAVENLLMETDKLEKLVMDARDEVSKTETAKIFAKEPTKRKYPAIAEPVADENKDRLIPPRLGDIEEILSSPVIGVEEPAPPRGPGNIKENKHSDVEVAPKKLIHNVRDTNPMIKTTTEAVLGSRQGSEATEDVVPAKIPEYLETGIDTRGILEPKSNNPVAITVSPVRVPTTADFEYVKKEKLSPKARDPVKKSSKLAKPIIVQGVENTMTPEKGVERNRRSTRGVTVNYALPALNKKMRRESETLVDAVTGIQQPKRRASTAEDSKESSAATTPAATPLEGDKKSLKTGLEDIERKTSKMSIHPDARTETQQAEKRSSSTGERISMTDRDIRKLIVDKMAKERDARLEEARKDIYAFTSSSSPDATESNRRSSTERLSLSGTGVTSGSHQRRTSGGITTIGIGSGVRKEGEAKTSTSTNTSVKSASDLLEERRRRRASLGGSGAMSSFLPADGKSRKSVDFAQSVTERERASSGKEGRRRSMVI</sequence>
<comment type="similarity">
    <text evidence="1">Belongs to the shugoshin family.</text>
</comment>
<dbReference type="InterPro" id="IPR011515">
    <property type="entry name" value="Shugoshin_C"/>
</dbReference>
<feature type="compositionally biased region" description="Low complexity" evidence="4">
    <location>
        <begin position="622"/>
        <end position="636"/>
    </location>
</feature>